<evidence type="ECO:0000259" key="5">
    <source>
        <dbReference type="PROSITE" id="PS50932"/>
    </source>
</evidence>
<organism evidence="6 7">
    <name type="scientific">Microbacterium pumilum</name>
    <dbReference type="NCBI Taxonomy" id="344165"/>
    <lineage>
        <taxon>Bacteria</taxon>
        <taxon>Bacillati</taxon>
        <taxon>Actinomycetota</taxon>
        <taxon>Actinomycetes</taxon>
        <taxon>Micrococcales</taxon>
        <taxon>Microbacteriaceae</taxon>
        <taxon>Microbacterium</taxon>
    </lineage>
</organism>
<dbReference type="Gene3D" id="3.40.50.2300">
    <property type="match status" value="2"/>
</dbReference>
<dbReference type="Pfam" id="PF13377">
    <property type="entry name" value="Peripla_BP_3"/>
    <property type="match status" value="1"/>
</dbReference>
<feature type="domain" description="HTH lacI-type" evidence="5">
    <location>
        <begin position="13"/>
        <end position="67"/>
    </location>
</feature>
<feature type="compositionally biased region" description="Low complexity" evidence="4">
    <location>
        <begin position="341"/>
        <end position="351"/>
    </location>
</feature>
<dbReference type="CDD" id="cd06267">
    <property type="entry name" value="PBP1_LacI_sugar_binding-like"/>
    <property type="match status" value="1"/>
</dbReference>
<dbReference type="SMART" id="SM00354">
    <property type="entry name" value="HTH_LACI"/>
    <property type="match status" value="1"/>
</dbReference>
<dbReference type="InterPro" id="IPR010982">
    <property type="entry name" value="Lambda_DNA-bd_dom_sf"/>
</dbReference>
<keyword evidence="7" id="KW-1185">Reference proteome</keyword>
<reference evidence="6 7" key="1">
    <citation type="journal article" date="2019" name="Int. J. Syst. Evol. Microbiol.">
        <title>The Global Catalogue of Microorganisms (GCM) 10K type strain sequencing project: providing services to taxonomists for standard genome sequencing and annotation.</title>
        <authorList>
            <consortium name="The Broad Institute Genomics Platform"/>
            <consortium name="The Broad Institute Genome Sequencing Center for Infectious Disease"/>
            <person name="Wu L."/>
            <person name="Ma J."/>
        </authorList>
    </citation>
    <scope>NUCLEOTIDE SEQUENCE [LARGE SCALE GENOMIC DNA]</scope>
    <source>
        <strain evidence="6 7">JCM 14902</strain>
    </source>
</reference>
<evidence type="ECO:0000313" key="7">
    <source>
        <dbReference type="Proteomes" id="UP001500326"/>
    </source>
</evidence>
<keyword evidence="1" id="KW-0805">Transcription regulation</keyword>
<comment type="caution">
    <text evidence="6">The sequence shown here is derived from an EMBL/GenBank/DDBJ whole genome shotgun (WGS) entry which is preliminary data.</text>
</comment>
<dbReference type="InterPro" id="IPR000843">
    <property type="entry name" value="HTH_LacI"/>
</dbReference>
<dbReference type="Gene3D" id="1.10.260.40">
    <property type="entry name" value="lambda repressor-like DNA-binding domains"/>
    <property type="match status" value="1"/>
</dbReference>
<keyword evidence="2 6" id="KW-0238">DNA-binding</keyword>
<evidence type="ECO:0000256" key="1">
    <source>
        <dbReference type="ARBA" id="ARBA00023015"/>
    </source>
</evidence>
<dbReference type="RefSeq" id="WP_344060610.1">
    <property type="nucleotide sequence ID" value="NZ_BAAAOH010000001.1"/>
</dbReference>
<dbReference type="PANTHER" id="PTHR30146:SF155">
    <property type="entry name" value="ALANINE RACEMASE"/>
    <property type="match status" value="1"/>
</dbReference>
<accession>A0ABN2SC90</accession>
<proteinExistence type="predicted"/>
<dbReference type="Pfam" id="PF00356">
    <property type="entry name" value="LacI"/>
    <property type="match status" value="1"/>
</dbReference>
<feature type="region of interest" description="Disordered" evidence="4">
    <location>
        <begin position="341"/>
        <end position="365"/>
    </location>
</feature>
<dbReference type="SUPFAM" id="SSF53822">
    <property type="entry name" value="Periplasmic binding protein-like I"/>
    <property type="match status" value="1"/>
</dbReference>
<dbReference type="Proteomes" id="UP001500326">
    <property type="component" value="Unassembled WGS sequence"/>
</dbReference>
<dbReference type="CDD" id="cd01392">
    <property type="entry name" value="HTH_LacI"/>
    <property type="match status" value="1"/>
</dbReference>
<dbReference type="GO" id="GO:0003677">
    <property type="term" value="F:DNA binding"/>
    <property type="evidence" value="ECO:0007669"/>
    <property type="project" value="UniProtKB-KW"/>
</dbReference>
<dbReference type="InterPro" id="IPR046335">
    <property type="entry name" value="LacI/GalR-like_sensor"/>
</dbReference>
<sequence>MNDEAKTGRGRRPTIADVAHRAGVSKGLVSFALNDRPGVNVATRDRILTIAAEMGWSPDLRARSLSTNRSFALGLVLRRDIAVVAGDPFFPAFIAGVERELSPAGQALVLASVPSSELEAGTYRKLAVERRVDGVFLADLRAGDERLALVQELGLAAVTLGHPDIDSPFPAVSVDDVDGLIATVDHLADLGHRSIAHVAGPSSMLHARRRSEAFHAACIARSIDGRVVETDFSAQQGGEATRALLADASRRPTAIAYSNDLMALAGIAVAQRAGLSVPRDLSVSGFDDSDIAQYVFPSLTSVATDALEWGAVAARALLAAIAGVSLDDTELSPARLVVRESTGPAPATYPSSAPPSPGDLADPDD</sequence>
<dbReference type="PROSITE" id="PS50932">
    <property type="entry name" value="HTH_LACI_2"/>
    <property type="match status" value="1"/>
</dbReference>
<dbReference type="EMBL" id="BAAAOH010000001">
    <property type="protein sequence ID" value="GAA1984117.1"/>
    <property type="molecule type" value="Genomic_DNA"/>
</dbReference>
<evidence type="ECO:0000256" key="4">
    <source>
        <dbReference type="SAM" id="MobiDB-lite"/>
    </source>
</evidence>
<gene>
    <name evidence="6" type="ORF">GCM10009777_17530</name>
</gene>
<evidence type="ECO:0000256" key="2">
    <source>
        <dbReference type="ARBA" id="ARBA00023125"/>
    </source>
</evidence>
<dbReference type="SUPFAM" id="SSF47413">
    <property type="entry name" value="lambda repressor-like DNA-binding domains"/>
    <property type="match status" value="1"/>
</dbReference>
<keyword evidence="3" id="KW-0804">Transcription</keyword>
<name>A0ABN2SC90_9MICO</name>
<dbReference type="PANTHER" id="PTHR30146">
    <property type="entry name" value="LACI-RELATED TRANSCRIPTIONAL REPRESSOR"/>
    <property type="match status" value="1"/>
</dbReference>
<dbReference type="InterPro" id="IPR028082">
    <property type="entry name" value="Peripla_BP_I"/>
</dbReference>
<evidence type="ECO:0000313" key="6">
    <source>
        <dbReference type="EMBL" id="GAA1984117.1"/>
    </source>
</evidence>
<evidence type="ECO:0000256" key="3">
    <source>
        <dbReference type="ARBA" id="ARBA00023163"/>
    </source>
</evidence>
<protein>
    <submittedName>
        <fullName evidence="6">LacI family DNA-binding transcriptional regulator</fullName>
    </submittedName>
</protein>